<dbReference type="GO" id="GO:0016787">
    <property type="term" value="F:hydrolase activity"/>
    <property type="evidence" value="ECO:0007669"/>
    <property type="project" value="UniProtKB-KW"/>
</dbReference>
<keyword evidence="3" id="KW-1185">Reference proteome</keyword>
<dbReference type="PANTHER" id="PTHR12277">
    <property type="entry name" value="ALPHA/BETA HYDROLASE DOMAIN-CONTAINING PROTEIN"/>
    <property type="match status" value="1"/>
</dbReference>
<proteinExistence type="predicted"/>
<dbReference type="PANTHER" id="PTHR12277:SF81">
    <property type="entry name" value="PROTEIN ABHD13"/>
    <property type="match status" value="1"/>
</dbReference>
<dbReference type="InterPro" id="IPR029058">
    <property type="entry name" value="AB_hydrolase_fold"/>
</dbReference>
<protein>
    <submittedName>
        <fullName evidence="2">Alpha/beta hydrolase</fullName>
    </submittedName>
</protein>
<dbReference type="SUPFAM" id="SSF53474">
    <property type="entry name" value="alpha/beta-Hydrolases"/>
    <property type="match status" value="1"/>
</dbReference>
<keyword evidence="1" id="KW-0472">Membrane</keyword>
<gene>
    <name evidence="2" type="ORF">F0U60_19040</name>
</gene>
<dbReference type="EMBL" id="CP043494">
    <property type="protein sequence ID" value="WNG45975.1"/>
    <property type="molecule type" value="Genomic_DNA"/>
</dbReference>
<feature type="transmembrane region" description="Helical" evidence="1">
    <location>
        <begin position="12"/>
        <end position="33"/>
    </location>
</feature>
<accession>A0ABY9WU52</accession>
<keyword evidence="1" id="KW-1133">Transmembrane helix</keyword>
<reference evidence="2 3" key="1">
    <citation type="submission" date="2019-08" db="EMBL/GenBank/DDBJ databases">
        <title>Archangium and Cystobacter genomes.</title>
        <authorList>
            <person name="Chen I.-C.K."/>
            <person name="Wielgoss S."/>
        </authorList>
    </citation>
    <scope>NUCLEOTIDE SEQUENCE [LARGE SCALE GENOMIC DNA]</scope>
    <source>
        <strain evidence="2 3">Cbm 6</strain>
    </source>
</reference>
<name>A0ABY9WU52_9BACT</name>
<evidence type="ECO:0000313" key="3">
    <source>
        <dbReference type="Proteomes" id="UP001611383"/>
    </source>
</evidence>
<keyword evidence="2" id="KW-0378">Hydrolase</keyword>
<evidence type="ECO:0000313" key="2">
    <source>
        <dbReference type="EMBL" id="WNG45975.1"/>
    </source>
</evidence>
<evidence type="ECO:0000256" key="1">
    <source>
        <dbReference type="SAM" id="Phobius"/>
    </source>
</evidence>
<sequence>MARSPLGARRMLLLVIATVVLSYLVLCLLVFLFQRSIVFPVPPGAREPQMPGATLLRIPGREGSTVYVLHVPAPPGAPTVVHFHGNGDQLADQVPVAWRFKEAGLGFYVMEYPGYGLAAERGPSEQDIYAAAEVALAHLHGALGVPRERTVLQGQSLGSGVAVEMARRGLGARLVLLTPYTSLVDMGARVFPWLPARLLVRDRFDSAAKAPEVKMPVLIVHGTRDEVIPVDMGRTLGRLFPHATVRLVEGATHNDVFYTPGVLQELVRFARAGASHVDTGHPEP</sequence>
<keyword evidence="1" id="KW-0812">Transmembrane</keyword>
<dbReference type="RefSeq" id="WP_395821907.1">
    <property type="nucleotide sequence ID" value="NZ_CP043494.1"/>
</dbReference>
<dbReference type="Gene3D" id="3.40.50.1820">
    <property type="entry name" value="alpha/beta hydrolase"/>
    <property type="match status" value="2"/>
</dbReference>
<organism evidence="2 3">
    <name type="scientific">Archangium minus</name>
    <dbReference type="NCBI Taxonomy" id="83450"/>
    <lineage>
        <taxon>Bacteria</taxon>
        <taxon>Pseudomonadati</taxon>
        <taxon>Myxococcota</taxon>
        <taxon>Myxococcia</taxon>
        <taxon>Myxococcales</taxon>
        <taxon>Cystobacterineae</taxon>
        <taxon>Archangiaceae</taxon>
        <taxon>Archangium</taxon>
    </lineage>
</organism>
<dbReference type="Proteomes" id="UP001611383">
    <property type="component" value="Chromosome"/>
</dbReference>